<proteinExistence type="predicted"/>
<dbReference type="EMBL" id="JAVRHT010000013">
    <property type="protein sequence ID" value="MDT0631500.1"/>
    <property type="molecule type" value="Genomic_DNA"/>
</dbReference>
<organism evidence="3 4">
    <name type="scientific">Rubrivirga litoralis</name>
    <dbReference type="NCBI Taxonomy" id="3075598"/>
    <lineage>
        <taxon>Bacteria</taxon>
        <taxon>Pseudomonadati</taxon>
        <taxon>Rhodothermota</taxon>
        <taxon>Rhodothermia</taxon>
        <taxon>Rhodothermales</taxon>
        <taxon>Rubricoccaceae</taxon>
        <taxon>Rubrivirga</taxon>
    </lineage>
</organism>
<dbReference type="InterPro" id="IPR028098">
    <property type="entry name" value="Glyco_trans_4-like_N"/>
</dbReference>
<dbReference type="Gene3D" id="3.40.50.2000">
    <property type="entry name" value="Glycogen Phosphorylase B"/>
    <property type="match status" value="2"/>
</dbReference>
<reference evidence="3 4" key="1">
    <citation type="submission" date="2023-09" db="EMBL/GenBank/DDBJ databases">
        <authorList>
            <person name="Rey-Velasco X."/>
        </authorList>
    </citation>
    <scope>NUCLEOTIDE SEQUENCE [LARGE SCALE GENOMIC DNA]</scope>
    <source>
        <strain evidence="3 4">F394</strain>
    </source>
</reference>
<dbReference type="PANTHER" id="PTHR45947:SF3">
    <property type="entry name" value="SULFOQUINOVOSYL TRANSFERASE SQD2"/>
    <property type="match status" value="1"/>
</dbReference>
<evidence type="ECO:0000313" key="3">
    <source>
        <dbReference type="EMBL" id="MDT0631500.1"/>
    </source>
</evidence>
<dbReference type="SUPFAM" id="SSF53756">
    <property type="entry name" value="UDP-Glycosyltransferase/glycogen phosphorylase"/>
    <property type="match status" value="1"/>
</dbReference>
<feature type="domain" description="Glycosyltransferase subfamily 4-like N-terminal" evidence="2">
    <location>
        <begin position="23"/>
        <end position="187"/>
    </location>
</feature>
<gene>
    <name evidence="3" type="ORF">RM540_07015</name>
</gene>
<keyword evidence="4" id="KW-1185">Reference proteome</keyword>
<dbReference type="Pfam" id="PF13439">
    <property type="entry name" value="Glyco_transf_4"/>
    <property type="match status" value="1"/>
</dbReference>
<dbReference type="Proteomes" id="UP001267426">
    <property type="component" value="Unassembled WGS sequence"/>
</dbReference>
<dbReference type="EC" id="2.4.-.-" evidence="3"/>
<dbReference type="RefSeq" id="WP_311662843.1">
    <property type="nucleotide sequence ID" value="NZ_JAVRHT010000013.1"/>
</dbReference>
<protein>
    <submittedName>
        <fullName evidence="3">Glycosyltransferase</fullName>
        <ecNumber evidence="3">2.4.-.-</ecNumber>
    </submittedName>
</protein>
<comment type="caution">
    <text evidence="3">The sequence shown here is derived from an EMBL/GenBank/DDBJ whole genome shotgun (WGS) entry which is preliminary data.</text>
</comment>
<dbReference type="PANTHER" id="PTHR45947">
    <property type="entry name" value="SULFOQUINOVOSYL TRANSFERASE SQD2"/>
    <property type="match status" value="1"/>
</dbReference>
<feature type="domain" description="Glycosyl transferase family 1" evidence="1">
    <location>
        <begin position="198"/>
        <end position="340"/>
    </location>
</feature>
<accession>A0ABU3BQD9</accession>
<evidence type="ECO:0000259" key="1">
    <source>
        <dbReference type="Pfam" id="PF00534"/>
    </source>
</evidence>
<name>A0ABU3BQD9_9BACT</name>
<evidence type="ECO:0000313" key="4">
    <source>
        <dbReference type="Proteomes" id="UP001267426"/>
    </source>
</evidence>
<keyword evidence="3" id="KW-0328">Glycosyltransferase</keyword>
<dbReference type="Pfam" id="PF00534">
    <property type="entry name" value="Glycos_transf_1"/>
    <property type="match status" value="1"/>
</dbReference>
<evidence type="ECO:0000259" key="2">
    <source>
        <dbReference type="Pfam" id="PF13439"/>
    </source>
</evidence>
<dbReference type="GO" id="GO:0016757">
    <property type="term" value="F:glycosyltransferase activity"/>
    <property type="evidence" value="ECO:0007669"/>
    <property type="project" value="UniProtKB-KW"/>
</dbReference>
<dbReference type="InterPro" id="IPR050194">
    <property type="entry name" value="Glycosyltransferase_grp1"/>
</dbReference>
<dbReference type="InterPro" id="IPR001296">
    <property type="entry name" value="Glyco_trans_1"/>
</dbReference>
<sequence length="399" mass="41911">MLTFPLRVALIGSARYAFREPYVGGVAAHVVGLARGLAERGHDVTLFAPEGSDAGGGVRTVPFCAASGLDYSAAARGDVSMLAEPFMREHHAALALMLGLQRGTWGRFDVVHNHSLHHLPIGMAPAVDAAHLTTLHSPPTPWQESAFACLPERDRPAAVTVSATNRALWRPSLPSCGVVPNGVDLGRWTFSDRPAPDLAVWAGRLVPEKGPHLAIDAARAAGLRLRLVGPAYDASYYDAEIAPRLGADVDVVGHASHADLARHYGAAAVALSTARWEEPYGLTLVEALACGTPVAAFRRGAAPELLTRATGRLAAPDDAADLARAAREAAALDRRACRAWAEAHASERAMIDRYLALYRRLVAAREPAPPRPLPVRLVAASGGAASGGVEVAEAVGAEA</sequence>
<keyword evidence="3" id="KW-0808">Transferase</keyword>